<dbReference type="InterPro" id="IPR014821">
    <property type="entry name" value="Ins145_P3_rcpt"/>
</dbReference>
<dbReference type="GO" id="GO:0042383">
    <property type="term" value="C:sarcolemma"/>
    <property type="evidence" value="ECO:0007669"/>
    <property type="project" value="TreeGrafter"/>
</dbReference>
<dbReference type="GO" id="GO:0005219">
    <property type="term" value="F:ryanodine-sensitive calcium-release channel activity"/>
    <property type="evidence" value="ECO:0007669"/>
    <property type="project" value="InterPro"/>
</dbReference>
<dbReference type="InterPro" id="IPR043136">
    <property type="entry name" value="B30.2/SPRY_sf"/>
</dbReference>
<keyword evidence="4" id="KW-0107">Calcium channel</keyword>
<keyword evidence="5 16" id="KW-0812">Transmembrane</keyword>
<evidence type="ECO:0000256" key="8">
    <source>
        <dbReference type="ARBA" id="ARBA00022951"/>
    </source>
</evidence>
<keyword evidence="21" id="KW-1185">Reference proteome</keyword>
<dbReference type="Pfam" id="PF02026">
    <property type="entry name" value="RyR"/>
    <property type="match status" value="4"/>
</dbReference>
<dbReference type="Gene3D" id="1.10.490.160">
    <property type="match status" value="2"/>
</dbReference>
<dbReference type="InterPro" id="IPR001870">
    <property type="entry name" value="B30.2/SPRY"/>
</dbReference>
<dbReference type="Ensembl" id="ENSGACT00000041316.1">
    <property type="protein sequence ID" value="ENSGACP00000038079.1"/>
    <property type="gene ID" value="ENSGACG00000007942.2"/>
</dbReference>
<feature type="compositionally biased region" description="Basic and acidic residues" evidence="15">
    <location>
        <begin position="4311"/>
        <end position="4345"/>
    </location>
</feature>
<keyword evidence="7" id="KW-0106">Calcium</keyword>
<dbReference type="Pfam" id="PF01365">
    <property type="entry name" value="RYDR_ITPR"/>
    <property type="match status" value="2"/>
</dbReference>
<feature type="transmembrane region" description="Helical" evidence="16">
    <location>
        <begin position="4384"/>
        <end position="4402"/>
    </location>
</feature>
<dbReference type="PROSITE" id="PS50188">
    <property type="entry name" value="B302_SPRY"/>
    <property type="match status" value="3"/>
</dbReference>
<dbReference type="Pfam" id="PF08454">
    <property type="entry name" value="RIH_assoc"/>
    <property type="match status" value="1"/>
</dbReference>
<feature type="domain" description="B30.2/SPRY" evidence="17">
    <location>
        <begin position="584"/>
        <end position="795"/>
    </location>
</feature>
<comment type="subcellular location">
    <subcellularLocation>
        <location evidence="1">Sarcoplasmic reticulum membrane</location>
        <topology evidence="1">Multi-pass membrane protein</topology>
    </subcellularLocation>
</comment>
<feature type="domain" description="EF-hand" evidence="18">
    <location>
        <begin position="3918"/>
        <end position="3944"/>
    </location>
</feature>
<evidence type="ECO:0000256" key="12">
    <source>
        <dbReference type="ARBA" id="ARBA00023286"/>
    </source>
</evidence>
<evidence type="ECO:0000256" key="11">
    <source>
        <dbReference type="ARBA" id="ARBA00023136"/>
    </source>
</evidence>
<evidence type="ECO:0000313" key="21">
    <source>
        <dbReference type="Proteomes" id="UP000007635"/>
    </source>
</evidence>
<dbReference type="SUPFAM" id="SSF47473">
    <property type="entry name" value="EF-hand"/>
    <property type="match status" value="1"/>
</dbReference>
<dbReference type="Gene3D" id="1.25.10.30">
    <property type="entry name" value="IP3 receptor type 1 binding core, RIH domain"/>
    <property type="match status" value="1"/>
</dbReference>
<feature type="compositionally biased region" description="Basic and acidic residues" evidence="15">
    <location>
        <begin position="4272"/>
        <end position="4281"/>
    </location>
</feature>
<dbReference type="CDD" id="cd12877">
    <property type="entry name" value="SPRY1_RyR"/>
    <property type="match status" value="1"/>
</dbReference>
<keyword evidence="12" id="KW-1071">Ligand-gated ion channel</keyword>
<dbReference type="Pfam" id="PF21119">
    <property type="entry name" value="RYDR_Jsol"/>
    <property type="match status" value="1"/>
</dbReference>
<dbReference type="GO" id="GO:0033017">
    <property type="term" value="C:sarcoplasmic reticulum membrane"/>
    <property type="evidence" value="ECO:0007669"/>
    <property type="project" value="UniProtKB-SubCell"/>
</dbReference>
<dbReference type="FunFam" id="2.60.120.920:FF:000019">
    <property type="entry name" value="Ryanodine receptor 1 (skeletal)"/>
    <property type="match status" value="1"/>
</dbReference>
<feature type="domain" description="B30.2/SPRY" evidence="17">
    <location>
        <begin position="1011"/>
        <end position="1206"/>
    </location>
</feature>
<dbReference type="Pfam" id="PF02815">
    <property type="entry name" value="MIR"/>
    <property type="match status" value="1"/>
</dbReference>
<keyword evidence="3" id="KW-0109">Calcium transport</keyword>
<evidence type="ECO:0000313" key="20">
    <source>
        <dbReference type="Ensembl" id="ENSGACP00000038079.1"/>
    </source>
</evidence>
<evidence type="ECO:0000256" key="13">
    <source>
        <dbReference type="ARBA" id="ARBA00023303"/>
    </source>
</evidence>
<feature type="domain" description="B30.2/SPRY" evidence="17">
    <location>
        <begin position="1252"/>
        <end position="1461"/>
    </location>
</feature>
<evidence type="ECO:0000256" key="5">
    <source>
        <dbReference type="ARBA" id="ARBA00022692"/>
    </source>
</evidence>
<dbReference type="CDD" id="cd12879">
    <property type="entry name" value="SPRY3_RyR"/>
    <property type="match status" value="1"/>
</dbReference>
<dbReference type="SUPFAM" id="SSF82109">
    <property type="entry name" value="MIR domain"/>
    <property type="match status" value="1"/>
</dbReference>
<dbReference type="GeneID" id="120808424"/>
<dbReference type="Gene3D" id="1.10.287.70">
    <property type="match status" value="1"/>
</dbReference>
<dbReference type="GO" id="GO:0030018">
    <property type="term" value="C:Z disc"/>
    <property type="evidence" value="ECO:0007669"/>
    <property type="project" value="TreeGrafter"/>
</dbReference>
<dbReference type="InterPro" id="IPR048581">
    <property type="entry name" value="RYDR_Jsol"/>
</dbReference>
<dbReference type="FunFam" id="2.60.120.920:FF:000002">
    <property type="entry name" value="ryanodine receptor isoform X2"/>
    <property type="match status" value="1"/>
</dbReference>
<dbReference type="Gene3D" id="2.60.120.920">
    <property type="match status" value="3"/>
</dbReference>
<feature type="domain" description="MIR" evidence="19">
    <location>
        <begin position="98"/>
        <end position="153"/>
    </location>
</feature>
<dbReference type="FunFam" id="1.10.287.70:FF:000017">
    <property type="entry name" value="ryanodine receptor isoform X2"/>
    <property type="match status" value="1"/>
</dbReference>
<dbReference type="PANTHER" id="PTHR46399:SF9">
    <property type="entry name" value="RYANODINE RECEPTOR 3"/>
    <property type="match status" value="1"/>
</dbReference>
<feature type="compositionally biased region" description="Basic and acidic residues" evidence="15">
    <location>
        <begin position="2699"/>
        <end position="2710"/>
    </location>
</feature>
<keyword evidence="2" id="KW-0813">Transport</keyword>
<dbReference type="RefSeq" id="XP_040017275.1">
    <property type="nucleotide sequence ID" value="XM_040161341.1"/>
</dbReference>
<name>A0AAQ4PGR7_GASAC</name>
<dbReference type="Pfam" id="PF00520">
    <property type="entry name" value="Ion_trans"/>
    <property type="match status" value="1"/>
</dbReference>
<keyword evidence="6" id="KW-0677">Repeat</keyword>
<dbReference type="InterPro" id="IPR011992">
    <property type="entry name" value="EF-hand-dom_pair"/>
</dbReference>
<dbReference type="Gene3D" id="6.20.350.10">
    <property type="match status" value="1"/>
</dbReference>
<dbReference type="PROSITE" id="PS50919">
    <property type="entry name" value="MIR"/>
    <property type="match status" value="3"/>
</dbReference>
<reference evidence="20" key="2">
    <citation type="submission" date="2025-08" db="UniProtKB">
        <authorList>
            <consortium name="Ensembl"/>
        </authorList>
    </citation>
    <scope>IDENTIFICATION</scope>
</reference>
<dbReference type="Pfam" id="PF08709">
    <property type="entry name" value="Ins145_P3_rec"/>
    <property type="match status" value="1"/>
</dbReference>
<evidence type="ECO:0000256" key="16">
    <source>
        <dbReference type="SAM" id="Phobius"/>
    </source>
</evidence>
<dbReference type="FunFam" id="1.10.490.160:FF:000003">
    <property type="entry name" value="Ryanodine receptor, isoform E"/>
    <property type="match status" value="1"/>
</dbReference>
<evidence type="ECO:0000259" key="18">
    <source>
        <dbReference type="PROSITE" id="PS50222"/>
    </source>
</evidence>
<evidence type="ECO:0000256" key="9">
    <source>
        <dbReference type="ARBA" id="ARBA00022989"/>
    </source>
</evidence>
<dbReference type="CDD" id="cd12878">
    <property type="entry name" value="SPRY2_RyR"/>
    <property type="match status" value="1"/>
</dbReference>
<feature type="transmembrane region" description="Helical" evidence="16">
    <location>
        <begin position="4448"/>
        <end position="4467"/>
    </location>
</feature>
<keyword evidence="11 16" id="KW-0472">Membrane</keyword>
<dbReference type="Pfam" id="PF00622">
    <property type="entry name" value="SPRY"/>
    <property type="match status" value="3"/>
</dbReference>
<dbReference type="GeneTree" id="ENSGT00940000155507"/>
<organism evidence="20 21">
    <name type="scientific">Gasterosteus aculeatus aculeatus</name>
    <name type="common">three-spined stickleback</name>
    <dbReference type="NCBI Taxonomy" id="481459"/>
    <lineage>
        <taxon>Eukaryota</taxon>
        <taxon>Metazoa</taxon>
        <taxon>Chordata</taxon>
        <taxon>Craniata</taxon>
        <taxon>Vertebrata</taxon>
        <taxon>Euteleostomi</taxon>
        <taxon>Actinopterygii</taxon>
        <taxon>Neopterygii</taxon>
        <taxon>Teleostei</taxon>
        <taxon>Neoteleostei</taxon>
        <taxon>Acanthomorphata</taxon>
        <taxon>Eupercaria</taxon>
        <taxon>Perciformes</taxon>
        <taxon>Cottioidei</taxon>
        <taxon>Gasterosteales</taxon>
        <taxon>Gasterosteidae</taxon>
        <taxon>Gasterosteus</taxon>
    </lineage>
</organism>
<dbReference type="SMART" id="SM00449">
    <property type="entry name" value="SPRY"/>
    <property type="match status" value="3"/>
</dbReference>
<dbReference type="InterPro" id="IPR013662">
    <property type="entry name" value="RIH_assoc-dom"/>
</dbReference>
<feature type="region of interest" description="Disordered" evidence="15">
    <location>
        <begin position="3332"/>
        <end position="3351"/>
    </location>
</feature>
<dbReference type="FunFam" id="2.60.120.920:FF:000003">
    <property type="entry name" value="ryanodine receptor isoform X2"/>
    <property type="match status" value="1"/>
</dbReference>
<reference evidence="20" key="3">
    <citation type="submission" date="2025-09" db="UniProtKB">
        <authorList>
            <consortium name="Ensembl"/>
        </authorList>
    </citation>
    <scope>IDENTIFICATION</scope>
</reference>
<dbReference type="InterPro" id="IPR002048">
    <property type="entry name" value="EF_hand_dom"/>
</dbReference>
<evidence type="ECO:0000256" key="10">
    <source>
        <dbReference type="ARBA" id="ARBA00023065"/>
    </source>
</evidence>
<dbReference type="PRINTS" id="PR00795">
    <property type="entry name" value="RYANODINER"/>
</dbReference>
<dbReference type="GO" id="GO:0005509">
    <property type="term" value="F:calcium ion binding"/>
    <property type="evidence" value="ECO:0007669"/>
    <property type="project" value="InterPro"/>
</dbReference>
<comment type="catalytic activity">
    <reaction evidence="14">
        <text>Ca(2+)(in) = Ca(2+)(out)</text>
        <dbReference type="Rhea" id="RHEA:29671"/>
        <dbReference type="ChEBI" id="CHEBI:29108"/>
    </reaction>
</comment>
<feature type="domain" description="MIR" evidence="19">
    <location>
        <begin position="273"/>
        <end position="336"/>
    </location>
</feature>
<dbReference type="Gene3D" id="1.10.238.10">
    <property type="entry name" value="EF-hand"/>
    <property type="match status" value="1"/>
</dbReference>
<feature type="transmembrane region" description="Helical" evidence="16">
    <location>
        <begin position="4641"/>
        <end position="4663"/>
    </location>
</feature>
<dbReference type="InterPro" id="IPR035764">
    <property type="entry name" value="SPRY2_RyR"/>
</dbReference>
<dbReference type="FunFam" id="1.10.238.10:FF:000040">
    <property type="entry name" value="Ryanodine receptor 2"/>
    <property type="match status" value="1"/>
</dbReference>
<feature type="transmembrane region" description="Helical" evidence="16">
    <location>
        <begin position="4592"/>
        <end position="4620"/>
    </location>
</feature>
<evidence type="ECO:0000256" key="7">
    <source>
        <dbReference type="ARBA" id="ARBA00022837"/>
    </source>
</evidence>
<accession>A0AAQ4PGR7</accession>
<evidence type="ECO:0000256" key="1">
    <source>
        <dbReference type="ARBA" id="ARBA00004326"/>
    </source>
</evidence>
<dbReference type="InterPro" id="IPR015925">
    <property type="entry name" value="Ryanodine_IP3_receptor"/>
</dbReference>
<keyword evidence="10" id="KW-0406">Ion transport</keyword>
<evidence type="ECO:0000256" key="6">
    <source>
        <dbReference type="ARBA" id="ARBA00022737"/>
    </source>
</evidence>
<feature type="compositionally biased region" description="Basic and acidic residues" evidence="15">
    <location>
        <begin position="1768"/>
        <end position="1782"/>
    </location>
</feature>
<dbReference type="Pfam" id="PF06459">
    <property type="entry name" value="RR_TM4-6"/>
    <property type="match status" value="1"/>
</dbReference>
<dbReference type="SUPFAM" id="SSF49899">
    <property type="entry name" value="Concanavalin A-like lectins/glucanases"/>
    <property type="match status" value="3"/>
</dbReference>
<sequence>MAEGGEGEDEIQFLRTDDEVVLQCVATIQKEHRKFCLAVEGLGNRVCYLEPTSEAKYVPPDLCVCNFVLEQALSVRALQEMLAKTGQNTEGAGHGGGHRTLLYGHAILLRHSFSDMYLTCLKTSRSQTDKLSFDVGLQEDSIGEACWWTIHPASKQRSEGEKVRIGDDLILVSVSTERYLHLSISSGNIQVDASFMQTLWNVQPTCSAGSMAVGFLTGGHVMRLCHGHDESLTIPEAGKSEEENRIVNYEAGKGASKARSLWRLEPLRISWSGSHIRWGQAFRLRHLATGHYLALTEDRGLVLQDRLKSDTKSTAFCFRTSKEKGDSSPKRDIDGMGVPEIKYGDSVCFVMHVATGLWLSYLAPDAKSSRLGPLKRRACLHSEGHMDDGLILQRCQHEESRAARIIRNSTILFTNFIKALDSIAERESMAVSAYVEEVLQTLNDLIEYFKQPDLELEHEEKQCLLRSLIKRQDLFKDEGMLALLSKCIDRMNLYNNAAHFGEMAGEEAGAAWKDILNLLYELLAALIRGNRINCTQFSRNLDWLVSKLERLESSSGILEVLHCILLESPEALNIIQRSHIKSIISLLYKHGRNHKILDVLCSLCVCNGVAVRANQNLICDNLLPKRDLLLQTRLVNDVQSMRPNIFLGMAEGSAQYKKWYFEMVIDQVDHFLTGQPTHLRVGWANTKGYAPYPGGGEGWGGNGVGDDLYSYSFDGLHLWSGRIPRAVASINQHLLNSDDVVSCCLDLGAPSMSFRINGQPVQGMFEDFNTDGFFFPVVSFSAGVKARFLLGGRHGDFKFLPPAGYSPCYEALLPKEKMHVEPVKDYKRDHDGVRDLLGTTQFLSQASFVPTPVDTSQIVLPPHLDNVRDKLAENIHELWGMNKIELGWTFGKVRDDNKRQHPCLVDFGKLPETERNYNVQMSSETLKTLLALGCHVAQVYVNAADDLKKIKLPKDYMMSNGYKPAPLDLSDVKLNAGQEVLVDKLAENAHNVWAKDRIKQGWTYGIQQDLKSRRNPRLVPYAFLDERTKKSNRDSLREAIRTMVGYGYDIDPADQEAIHVVNDQSIDTIRFFRVEQTYAVKTGKWYFEFEALSGGDMRVGWARPGCRPDVELGTDDQAFVFDGYMGRRMHAGSRYFGQPWKKGDVVGCMINMEDKSMIFTLNGELMITSKGSELAFADFETEDGFIPVCSMGMSQIGHMNLGKDASTFKYYTMCGLQEGFEPFGVNMNRDITMWFSKRLPTFVNIPQDHMHIEVTRIDGTVDSPPCLKVTHKTFGTQNSNSDMTYCRMSMPVEFYSADKILDESRKLSYPPKDGTVDYGSITTYFHSVRVFAGQDPASVWVGWVTPDYHYYSKNFSLSKTRTVTVTLGDERGRVHESVQRSNCYMVCGADAVGPSSSSRSNSDLEIGCLVDLATGLVSFTANGKELPTTYQVEPNTKLFPAVFVRPTSANLFQFEFVKIKDAMPLSSAIFKSEQRNPVPQCPPRLDVQTIVAVLWSRMPNTFLSVETARVSERHGWVVQCLEPLEMLAVHIPEENRCLDILELSEHEDLRKFHYHTLKLYCALCALGNTRVAHALCSHLDQSQLLNTIDNQYISGMLREGFYNVLISIHLETAKEARLMMNNEFIIPVTDETRSIKLFPDESKRHSLPGVGLSTSLKPRVNFSAVGVINTKRPLYLYSPQIPLGILKEKAISMLTEAVQGGGTHIRDPVGGSVEYQFVPILKLIGTLLTMGVLTSEEVRTILLLIDPNVFGEAKDGEEAKGGEAAALGEKEDVSKNEEKAVEAGEEETKESKPQVRGLLEKSLPESVKRQMCELLHYFCDCELKQRIEAIVSFSDSFVSKLQFNQKFRYNELMLAFNMSAAVTAKKTKEFRSPPHEQINILLNFSAGEDCPCPEEIQDELNSFHEELRLHCGIPVEEEEGEQDSSIKGRLLALLYKIKGPPQKTEKEPSEMEQAAPTNLKELISQTITSWAQESHIQDPELVRVMFSLLRRQYDGIGELLRAMKKSYTISAASVQDAINLLVSLGQIRSLLSVRMGKEEEKLMIDGLGDIMNNKVFYQHPNLMRVLGMHETVMEVMVNVLGGDKSQEIAFPKMVASCCRFLCYFCRISRQNQKAMFDHLSYLLENSSVGLASEAMRGSTPLDVAASSVMDNNSLALALEEPDLEKVVTYLAACGLQSCAMLVAKGYPDLGWNPIEGERYLSFLRFVVFCNGESVEENANVVVKLLIRRPECFGPALRGEGGQGLLAAMKEATKISEDPALDLPKTPSVVTTGSGEGGGEVIHMGNAIMSFYSALIDLLGRCAPEMHLINAGKGEALRIRAILRSLVPTTDLVGIISIPLKMPVLNKDGTVTEPDMAASFCPDHKASMVLFLERVYGIEDQSFLLQLLEVGFLPDLRASASLDTEVLSTTETALAMNRYIGSALLPLLTRCAALFSNTEHNAQLIDSTLQTIYRLSKGRSLTKAQRDAIEECLLAICKHLRPSMMQQLLRRLVFDVPMLTEYCKIPIGLLTNHYDQNWKYYCLPSGMGSFGTASEEELLLTKKLFWGIFDSLSQKKYDADLFKVAMSCLCAIAGALPPDFVDASLGTTLEKQASVDAQGNFDPKPINTANISLPEKLEYVANKYAEHSHDKWSSEKASAGWKHGDGLDERAKTHPLLKPYKALSEKERETYRWPVRESLKSMLAMGWNIERTKEGDAMFQQRESEKQRKTPESQINGFTPAPMDLHNVTLSRELQGMVEIVAENYHNIWAKKKKPELVSKGGGTHPLLVPYDTLTAKEKYRDREKAQELFKFLQISGYIIIRGMKDMEQDSSSMEKRFTYKFLKRLLKYIDSAQEFIAHLEAMATSGKTDKSPHDQEIKFFAKVLLPLMDQTFKNHCLYFLSTPSKNMSSCGCASSKEKEMVTSLFCKLAALVRHRISLFGSDSAMMVSCLDILSHTLDPRTVMKSGSELVKASFRTFFENAAEDLEKLLEMLKLGKFMQSRAQMKSVTQSINYVTVALLPILTALFEHITTYEFGMELLLNDVQLSCFRILTCIYSLGIGKNVFVERHLPALGESLATLVGAMPVAFLEPHLNGHNPLSVFNTKTPRERAILSMPDTVEEMCPELPLLDKLLQDVSDVSESGARYNDMPEVIEVILPMLCNYLSYWWEKGSENSPTGAQCCTMVTSEHLSLILGNILKILNNNLGIEDAPWMKRIAVYSQPIICKAGADLLRTHFLPTLNKLRLKTVKVVAEEELLKADSKGDNQEAELLILDEFAVLCRDLYAFYPMLIRYVDNNRCRWLKEPDEDSTELFRMVAEIFILWCKSHNFKREEQNFVVQNEINNLGFLTGEGKAKMSKSGGDQERKHKRRRGEYYSVQTSLIVASLKKLLPIGLNMCSPGDQELIYLAKIRYSLKDTDDEVKEHLRQNFHLQDKSEDPAVQWQLNLYQDVVVKSEEPINQEQTVERVQSISAAVFHLEQVEQPLRNKKCVRHKLLSKQRKRAVVACFRMAPLYNLPRHRSINFFIPAYQRLWIEAEEYSFEEKLVQDLAKTPMKIVEEEEEEVTEIQPDPLHQLILHFSHNALTERSYLEEDPLYIAYADMMAKSCAEDEEEEEEGKEKTFEEKEMEKQKILYQQARLHARGAAEMVLQMSSASKGCLGPMVTCTLKLGISILNGGNVQVQQKMLDYLKEKRDVGFFKSLSGLMQSCSVLDLNAFERQNKAEGLGMVTEEGSSSKVLQNDEFTKDLFRFLQLLCEGHNGDFQNFLRTQTGNTTTVNIIISTVDYLLRLQESISDFYWYYSGKDIIDETGRVNFSKALSVAKQIFNSLTEYIQGPCIGNQQSLAHSRLWDAVVGFLHVFANMQMKLSQDSSQIELLKELMDLQKDMIVMLLSLLEGNVVNGTIGKQMVDTLVESSSNVEMILKFFDMFLKLKDLTSSDNFREYDPECKGMISKKEFQKSMESQMQYSQSEIGFLLSCAEADENDMFNYKEFVERFHEPAQDIGFNMAVLLTNLSEHMPHDSRLATFLDLAGSVLSYFEPYLGRIEIMGSAKRIERVYFEISESSREQWEKPQVKESKRQFIFDVVNEGTESEKMEMFVNFCEDTIFEMQLASQISEPDVVDQPEEEDEEEAHSFLDELAAEEEAALESVSAFTSACRSVKKKIGHLRQTCSVKNVRKQFKRFKKLSIKEIITGFFSFFWMLFTGFFKGIYGLIFGFFHIVWSSMFGGGLVEGAKNIKVTDILGNMPDPTQFGIHGDAIEREKVEAVESSGRSDAAMAPAGDVEVDAMLEILSNPKKEGGKHVEPGLGDVSELSAETSPTDQKKKAAAQPAKAPENEAEKADTENQEKEDKPKKEEEAKEPVVEEKPKTRSSQPKEASPAFMLTVFAFLKVYLTKLLNFLARNFYNLRFLALFVCFAINFILLFYKVTADPDEEIDEEKTWDGEEDDGLNTFFDMDEFVLQESSGYMLPTLRFLAVFHTVISLVCLFGYYCLKVPLVVFKREKEIARKLEFDGLYITEQPSDEDIKGQWDRLVINTPSFPSNYWDKFIKRKVINKYGDLYGAERIAELLGLDKSALDFDPTVETVEKEASLLSWLSSIDTKYHIWKMGVVLTDNYFLYLIWYSTVSIFGHFNNFFFAAHLLDIAMGIKTLRTILSSVTHNGKQLMLTVGLLAVVVYLYTVVAFNFFRKFYNKSEDEDEPDMKCDDMMTCYLFHMYVGVRAGGGIGDELEDPAGDVYELYRILFDITFFFFVIVILLAIIQGLIIDAFGELRDQQEQVKEDMETKCFICGIGNDYFDRTPHGFETHTLQEHNLANYLFFLMYIINKDETEHTGQESYVWKLYQERCWDFFPTGDCFRKQYEDQLG</sequence>
<keyword evidence="8" id="KW-0703">Sarcoplasmic reticulum</keyword>
<evidence type="ECO:0000256" key="3">
    <source>
        <dbReference type="ARBA" id="ARBA00022568"/>
    </source>
</evidence>
<dbReference type="SMART" id="SM00472">
    <property type="entry name" value="MIR"/>
    <property type="match status" value="4"/>
</dbReference>
<evidence type="ECO:0000256" key="2">
    <source>
        <dbReference type="ARBA" id="ARBA00022448"/>
    </source>
</evidence>
<keyword evidence="13" id="KW-0407">Ion channel</keyword>
<dbReference type="InterPro" id="IPR016093">
    <property type="entry name" value="MIR_motif"/>
</dbReference>
<dbReference type="Gene3D" id="2.80.10.50">
    <property type="match status" value="2"/>
</dbReference>
<dbReference type="InterPro" id="IPR013320">
    <property type="entry name" value="ConA-like_dom_sf"/>
</dbReference>
<dbReference type="Proteomes" id="UP000007635">
    <property type="component" value="Chromosome XVIII"/>
</dbReference>
<dbReference type="GO" id="GO:0006874">
    <property type="term" value="P:intracellular calcium ion homeostasis"/>
    <property type="evidence" value="ECO:0007669"/>
    <property type="project" value="InterPro"/>
</dbReference>
<dbReference type="InterPro" id="IPR035761">
    <property type="entry name" value="SPRY1_RyR"/>
</dbReference>
<dbReference type="InterPro" id="IPR035762">
    <property type="entry name" value="SPRY3_RyR"/>
</dbReference>
<dbReference type="InterPro" id="IPR009460">
    <property type="entry name" value="Ryanrecept_TM4-6"/>
</dbReference>
<dbReference type="InterPro" id="IPR003032">
    <property type="entry name" value="Ryanodine_rcpt"/>
</dbReference>
<dbReference type="PANTHER" id="PTHR46399">
    <property type="entry name" value="B30.2/SPRY DOMAIN-CONTAINING PROTEIN"/>
    <property type="match status" value="1"/>
</dbReference>
<dbReference type="InterPro" id="IPR003877">
    <property type="entry name" value="SPRY_dom"/>
</dbReference>
<feature type="transmembrane region" description="Helical" evidence="16">
    <location>
        <begin position="4718"/>
        <end position="4741"/>
    </location>
</feature>
<feature type="domain" description="MIR" evidence="19">
    <location>
        <begin position="160"/>
        <end position="205"/>
    </location>
</feature>
<feature type="region of interest" description="Disordered" evidence="15">
    <location>
        <begin position="4272"/>
        <end position="4351"/>
    </location>
</feature>
<evidence type="ECO:0000256" key="14">
    <source>
        <dbReference type="ARBA" id="ARBA00036634"/>
    </source>
</evidence>
<dbReference type="InterPro" id="IPR005821">
    <property type="entry name" value="Ion_trans_dom"/>
</dbReference>
<dbReference type="InterPro" id="IPR036300">
    <property type="entry name" value="MIR_dom_sf"/>
</dbReference>
<dbReference type="PROSITE" id="PS50222">
    <property type="entry name" value="EF_HAND_2"/>
    <property type="match status" value="1"/>
</dbReference>
<dbReference type="GO" id="GO:0005790">
    <property type="term" value="C:smooth endoplasmic reticulum"/>
    <property type="evidence" value="ECO:0007669"/>
    <property type="project" value="TreeGrafter"/>
</dbReference>
<evidence type="ECO:0000256" key="15">
    <source>
        <dbReference type="SAM" id="MobiDB-lite"/>
    </source>
</evidence>
<dbReference type="SUPFAM" id="SSF100909">
    <property type="entry name" value="IP3 receptor type 1 binding core, domain 2"/>
    <property type="match status" value="2"/>
</dbReference>
<keyword evidence="9 16" id="KW-1133">Transmembrane helix</keyword>
<dbReference type="InterPro" id="IPR000699">
    <property type="entry name" value="RIH_dom"/>
</dbReference>
<proteinExistence type="predicted"/>
<dbReference type="FunFam" id="2.80.10.50:FF:000009">
    <property type="entry name" value="Ryanodine receptor 1 (skeletal)"/>
    <property type="match status" value="1"/>
</dbReference>
<protein>
    <submittedName>
        <fullName evidence="20">Ryanodine receptor 3</fullName>
    </submittedName>
</protein>
<feature type="region of interest" description="Disordered" evidence="15">
    <location>
        <begin position="2699"/>
        <end position="2721"/>
    </location>
</feature>
<dbReference type="GO" id="GO:0034704">
    <property type="term" value="C:calcium channel complex"/>
    <property type="evidence" value="ECO:0007669"/>
    <property type="project" value="TreeGrafter"/>
</dbReference>
<dbReference type="GO" id="GO:0014808">
    <property type="term" value="P:release of sequestered calcium ion into cytosol by sarcoplasmic reticulum"/>
    <property type="evidence" value="ECO:0007669"/>
    <property type="project" value="TreeGrafter"/>
</dbReference>
<dbReference type="InterPro" id="IPR013333">
    <property type="entry name" value="Ryan_recept"/>
</dbReference>
<evidence type="ECO:0000259" key="19">
    <source>
        <dbReference type="PROSITE" id="PS50919"/>
    </source>
</evidence>
<reference evidence="20 21" key="1">
    <citation type="journal article" date="2021" name="G3 (Bethesda)">
        <title>Improved contiguity of the threespine stickleback genome using long-read sequencing.</title>
        <authorList>
            <person name="Nath S."/>
            <person name="Shaw D.E."/>
            <person name="White M.A."/>
        </authorList>
    </citation>
    <scope>NUCLEOTIDE SEQUENCE [LARGE SCALE GENOMIC DNA]</scope>
    <source>
        <strain evidence="20 21">Lake Benthic</strain>
    </source>
</reference>
<dbReference type="FunFam" id="2.80.10.50:FF:000006">
    <property type="entry name" value="Ryanodine receptor 2 (Cardiac)"/>
    <property type="match status" value="1"/>
</dbReference>
<evidence type="ECO:0000256" key="4">
    <source>
        <dbReference type="ARBA" id="ARBA00022673"/>
    </source>
</evidence>
<dbReference type="GO" id="GO:0006941">
    <property type="term" value="P:striated muscle contraction"/>
    <property type="evidence" value="ECO:0007669"/>
    <property type="project" value="TreeGrafter"/>
</dbReference>
<feature type="region of interest" description="Disordered" evidence="15">
    <location>
        <begin position="1760"/>
        <end position="1797"/>
    </location>
</feature>
<evidence type="ECO:0000259" key="17">
    <source>
        <dbReference type="PROSITE" id="PS50188"/>
    </source>
</evidence>
<dbReference type="InterPro" id="IPR035910">
    <property type="entry name" value="RyR/IP3R_RIH_dom_sf"/>
</dbReference>